<dbReference type="PROSITE" id="PS00160">
    <property type="entry name" value="ALDOLASE_KDPG_KHG_2"/>
    <property type="match status" value="1"/>
</dbReference>
<dbReference type="Proteomes" id="UP001500420">
    <property type="component" value="Unassembled WGS sequence"/>
</dbReference>
<comment type="similarity">
    <text evidence="2">Belongs to the KHG/KDPG aldolase family.</text>
</comment>
<comment type="caution">
    <text evidence="6">The sequence shown here is derived from an EMBL/GenBank/DDBJ whole genome shotgun (WGS) entry which is preliminary data.</text>
</comment>
<evidence type="ECO:0000256" key="3">
    <source>
        <dbReference type="ARBA" id="ARBA00011233"/>
    </source>
</evidence>
<keyword evidence="5" id="KW-0119">Carbohydrate metabolism</keyword>
<evidence type="ECO:0000313" key="6">
    <source>
        <dbReference type="EMBL" id="GAA0662449.1"/>
    </source>
</evidence>
<comment type="pathway">
    <text evidence="1">Carbohydrate acid metabolism.</text>
</comment>
<name>A0AAV3T612_9EURY</name>
<comment type="subunit">
    <text evidence="3">Homotrimer.</text>
</comment>
<dbReference type="PANTHER" id="PTHR30246">
    <property type="entry name" value="2-KETO-3-DEOXY-6-PHOSPHOGLUCONATE ALDOLASE"/>
    <property type="match status" value="1"/>
</dbReference>
<reference evidence="6 7" key="1">
    <citation type="journal article" date="2019" name="Int. J. Syst. Evol. Microbiol.">
        <title>The Global Catalogue of Microorganisms (GCM) 10K type strain sequencing project: providing services to taxonomists for standard genome sequencing and annotation.</title>
        <authorList>
            <consortium name="The Broad Institute Genomics Platform"/>
            <consortium name="The Broad Institute Genome Sequencing Center for Infectious Disease"/>
            <person name="Wu L."/>
            <person name="Ma J."/>
        </authorList>
    </citation>
    <scope>NUCLEOTIDE SEQUENCE [LARGE SCALE GENOMIC DNA]</scope>
    <source>
        <strain evidence="6 7">JCM 16328</strain>
    </source>
</reference>
<dbReference type="InterPro" id="IPR000887">
    <property type="entry name" value="Aldlse_KDPG_KHG"/>
</dbReference>
<protein>
    <submittedName>
        <fullName evidence="6">Bifunctional 4-hydroxy-2-oxoglutarate aldolase/2-dehydro-3-deoxy-phosphogluconate aldolase</fullName>
    </submittedName>
</protein>
<organism evidence="6 7">
    <name type="scientific">Natronoarchaeum mannanilyticum</name>
    <dbReference type="NCBI Taxonomy" id="926360"/>
    <lineage>
        <taxon>Archaea</taxon>
        <taxon>Methanobacteriati</taxon>
        <taxon>Methanobacteriota</taxon>
        <taxon>Stenosarchaea group</taxon>
        <taxon>Halobacteria</taxon>
        <taxon>Halobacteriales</taxon>
        <taxon>Natronoarchaeaceae</taxon>
    </lineage>
</organism>
<evidence type="ECO:0000256" key="4">
    <source>
        <dbReference type="ARBA" id="ARBA00023239"/>
    </source>
</evidence>
<sequence length="219" mass="22146">MSTHEDLQQLVDSGVIAVLRGVEREDVVDVADALIEGGVTTLEVTADTPGAIDSIGDLADRYEDRDDVLVGAGTVLDAETARAALLAGAEFVVSPSTHEDVIETCNRYGAVVAPGVATPTEAVEAYQAGADVLKLFPASDLGPSYLSSVKGPLGQVPIVPTGGVGPDNAGEFIEAGAVAVGAGGSLIDDEAIAAGEFEALTENAEELVAAVEDAKQSAE</sequence>
<keyword evidence="7" id="KW-1185">Reference proteome</keyword>
<keyword evidence="4" id="KW-0456">Lyase</keyword>
<dbReference type="CDD" id="cd00452">
    <property type="entry name" value="KDPG_aldolase"/>
    <property type="match status" value="1"/>
</dbReference>
<dbReference type="GO" id="GO:0016829">
    <property type="term" value="F:lyase activity"/>
    <property type="evidence" value="ECO:0007669"/>
    <property type="project" value="UniProtKB-KW"/>
</dbReference>
<proteinExistence type="inferred from homology"/>
<accession>A0AAV3T612</accession>
<dbReference type="PANTHER" id="PTHR30246:SF1">
    <property type="entry name" value="2-DEHYDRO-3-DEOXY-6-PHOSPHOGALACTONATE ALDOLASE-RELATED"/>
    <property type="match status" value="1"/>
</dbReference>
<gene>
    <name evidence="6" type="primary">eda</name>
    <name evidence="6" type="ORF">GCM10009020_03670</name>
</gene>
<dbReference type="NCBIfam" id="TIGR01182">
    <property type="entry name" value="eda"/>
    <property type="match status" value="1"/>
</dbReference>
<evidence type="ECO:0000256" key="2">
    <source>
        <dbReference type="ARBA" id="ARBA00006906"/>
    </source>
</evidence>
<evidence type="ECO:0000256" key="1">
    <source>
        <dbReference type="ARBA" id="ARBA00004761"/>
    </source>
</evidence>
<dbReference type="EMBL" id="BAAADV010000001">
    <property type="protein sequence ID" value="GAA0662449.1"/>
    <property type="molecule type" value="Genomic_DNA"/>
</dbReference>
<evidence type="ECO:0000256" key="5">
    <source>
        <dbReference type="ARBA" id="ARBA00023277"/>
    </source>
</evidence>
<dbReference type="AlphaFoldDB" id="A0AAV3T612"/>
<dbReference type="RefSeq" id="WP_343772123.1">
    <property type="nucleotide sequence ID" value="NZ_BAAADV010000001.1"/>
</dbReference>
<dbReference type="InterPro" id="IPR031338">
    <property type="entry name" value="KDPG/KHG_AS_2"/>
</dbReference>
<evidence type="ECO:0000313" key="7">
    <source>
        <dbReference type="Proteomes" id="UP001500420"/>
    </source>
</evidence>
<dbReference type="Pfam" id="PF01081">
    <property type="entry name" value="Aldolase"/>
    <property type="match status" value="1"/>
</dbReference>
<dbReference type="InterPro" id="IPR013785">
    <property type="entry name" value="Aldolase_TIM"/>
</dbReference>
<dbReference type="Gene3D" id="3.20.20.70">
    <property type="entry name" value="Aldolase class I"/>
    <property type="match status" value="1"/>
</dbReference>
<dbReference type="SUPFAM" id="SSF51569">
    <property type="entry name" value="Aldolase"/>
    <property type="match status" value="1"/>
</dbReference>